<dbReference type="AlphaFoldDB" id="A0AA38H9X6"/>
<feature type="transmembrane region" description="Helical" evidence="7">
    <location>
        <begin position="441"/>
        <end position="462"/>
    </location>
</feature>
<feature type="transmembrane region" description="Helical" evidence="7">
    <location>
        <begin position="203"/>
        <end position="220"/>
    </location>
</feature>
<dbReference type="Pfam" id="PF07690">
    <property type="entry name" value="MFS_1"/>
    <property type="match status" value="1"/>
</dbReference>
<feature type="transmembrane region" description="Helical" evidence="7">
    <location>
        <begin position="295"/>
        <end position="314"/>
    </location>
</feature>
<feature type="transmembrane region" description="Helical" evidence="7">
    <location>
        <begin position="40"/>
        <end position="57"/>
    </location>
</feature>
<accession>A0AA38H9X6</accession>
<dbReference type="InterPro" id="IPR011701">
    <property type="entry name" value="MFS"/>
</dbReference>
<name>A0AA38H9X6_9TREE</name>
<dbReference type="EMBL" id="JAKWFO010000005">
    <property type="protein sequence ID" value="KAI9636592.1"/>
    <property type="molecule type" value="Genomic_DNA"/>
</dbReference>
<evidence type="ECO:0000256" key="4">
    <source>
        <dbReference type="ARBA" id="ARBA00022989"/>
    </source>
</evidence>
<feature type="transmembrane region" description="Helical" evidence="7">
    <location>
        <begin position="140"/>
        <end position="158"/>
    </location>
</feature>
<organism evidence="9 10">
    <name type="scientific">Dioszegia hungarica</name>
    <dbReference type="NCBI Taxonomy" id="4972"/>
    <lineage>
        <taxon>Eukaryota</taxon>
        <taxon>Fungi</taxon>
        <taxon>Dikarya</taxon>
        <taxon>Basidiomycota</taxon>
        <taxon>Agaricomycotina</taxon>
        <taxon>Tremellomycetes</taxon>
        <taxon>Tremellales</taxon>
        <taxon>Bulleribasidiaceae</taxon>
        <taxon>Dioszegia</taxon>
    </lineage>
</organism>
<evidence type="ECO:0000259" key="8">
    <source>
        <dbReference type="PROSITE" id="PS50850"/>
    </source>
</evidence>
<comment type="subcellular location">
    <subcellularLocation>
        <location evidence="1">Membrane</location>
        <topology evidence="1">Multi-pass membrane protein</topology>
    </subcellularLocation>
</comment>
<feature type="region of interest" description="Disordered" evidence="6">
    <location>
        <begin position="1"/>
        <end position="23"/>
    </location>
</feature>
<keyword evidence="2" id="KW-0813">Transport</keyword>
<evidence type="ECO:0000256" key="5">
    <source>
        <dbReference type="ARBA" id="ARBA00023136"/>
    </source>
</evidence>
<feature type="domain" description="Major facilitator superfamily (MFS) profile" evidence="8">
    <location>
        <begin position="44"/>
        <end position="467"/>
    </location>
</feature>
<dbReference type="RefSeq" id="XP_052946369.1">
    <property type="nucleotide sequence ID" value="XM_053089588.1"/>
</dbReference>
<evidence type="ECO:0000256" key="1">
    <source>
        <dbReference type="ARBA" id="ARBA00004141"/>
    </source>
</evidence>
<feature type="transmembrane region" description="Helical" evidence="7">
    <location>
        <begin position="410"/>
        <end position="429"/>
    </location>
</feature>
<protein>
    <submittedName>
        <fullName evidence="9">Major facilitator superfamily domain-containing protein</fullName>
    </submittedName>
</protein>
<dbReference type="InterPro" id="IPR020846">
    <property type="entry name" value="MFS_dom"/>
</dbReference>
<sequence length="499" mass="54512">MSTDLKKSLNEDGVVSPGDHGGPSHNTVDKAVFRRALMKLDLFLLPAVTFIYFLNFLDRSNIGNARPAGLQTDLGLSNTQYSIVLTVTYVPYIAAELPLTLAMKWIGPNILIPALVVSWGIVTTFQGFVSSYEGLLATRFFLGLTEGAILPSSIAYMSTFYCRADLGKRVAVFFSATSLAGAFSGLLAAALLNMEGLGGKRGWQEGLITVVYGAIAFFILPRDVRTARYLNSAEKEAILLAHETDRQMTEDREAFSWSGCFSACKEPQTWFMFLQFFCSGGTSYRSCQRGGQADLSVMLYALAFFAPTIVQAIGYRGTAIQLYSVPPYACSAFVAIAACWTSDYLKHRGSFVILASVISLAGYAMYYTSTNTNVLYASLFLQVIGAYTVAPMQSVWMANNLDPFYRRSTAICLGFISTNSGGILSTWMFPTTESPRFQRGTSILLGVSAAQAVFAAMNTAYLHFQNKKKERLLAERAQGSGAEVYDGTGNRSLGFKYIT</sequence>
<dbReference type="FunFam" id="1.20.1250.20:FF:000013">
    <property type="entry name" value="MFS general substrate transporter"/>
    <property type="match status" value="1"/>
</dbReference>
<dbReference type="GeneID" id="77728793"/>
<dbReference type="Proteomes" id="UP001164286">
    <property type="component" value="Unassembled WGS sequence"/>
</dbReference>
<feature type="transmembrane region" description="Helical" evidence="7">
    <location>
        <begin position="374"/>
        <end position="398"/>
    </location>
</feature>
<feature type="compositionally biased region" description="Basic and acidic residues" evidence="6">
    <location>
        <begin position="1"/>
        <end position="10"/>
    </location>
</feature>
<dbReference type="PANTHER" id="PTHR43791:SF85">
    <property type="entry name" value="TRANSPORTER, PUTATIVE (AFU_ORTHOLOGUE AFUA_6G00710)-RELATED"/>
    <property type="match status" value="1"/>
</dbReference>
<dbReference type="PANTHER" id="PTHR43791">
    <property type="entry name" value="PERMEASE-RELATED"/>
    <property type="match status" value="1"/>
</dbReference>
<evidence type="ECO:0000256" key="2">
    <source>
        <dbReference type="ARBA" id="ARBA00022448"/>
    </source>
</evidence>
<evidence type="ECO:0000256" key="6">
    <source>
        <dbReference type="SAM" id="MobiDB-lite"/>
    </source>
</evidence>
<feature type="transmembrane region" description="Helical" evidence="7">
    <location>
        <begin position="81"/>
        <end position="103"/>
    </location>
</feature>
<evidence type="ECO:0000313" key="10">
    <source>
        <dbReference type="Proteomes" id="UP001164286"/>
    </source>
</evidence>
<evidence type="ECO:0000313" key="9">
    <source>
        <dbReference type="EMBL" id="KAI9636592.1"/>
    </source>
</evidence>
<keyword evidence="4 7" id="KW-1133">Transmembrane helix</keyword>
<reference evidence="9" key="1">
    <citation type="journal article" date="2022" name="G3 (Bethesda)">
        <title>High quality genome of the basidiomycete yeast Dioszegia hungarica PDD-24b-2 isolated from cloud water.</title>
        <authorList>
            <person name="Jarrige D."/>
            <person name="Haridas S."/>
            <person name="Bleykasten-Grosshans C."/>
            <person name="Joly M."/>
            <person name="Nadalig T."/>
            <person name="Sancelme M."/>
            <person name="Vuilleumier S."/>
            <person name="Grigoriev I.V."/>
            <person name="Amato P."/>
            <person name="Bringel F."/>
        </authorList>
    </citation>
    <scope>NUCLEOTIDE SEQUENCE</scope>
    <source>
        <strain evidence="9">PDD-24b-2</strain>
    </source>
</reference>
<keyword evidence="10" id="KW-1185">Reference proteome</keyword>
<evidence type="ECO:0000256" key="3">
    <source>
        <dbReference type="ARBA" id="ARBA00022692"/>
    </source>
</evidence>
<dbReference type="PROSITE" id="PS50850">
    <property type="entry name" value="MFS"/>
    <property type="match status" value="1"/>
</dbReference>
<feature type="transmembrane region" description="Helical" evidence="7">
    <location>
        <begin position="170"/>
        <end position="191"/>
    </location>
</feature>
<comment type="caution">
    <text evidence="9">The sequence shown here is derived from an EMBL/GenBank/DDBJ whole genome shotgun (WGS) entry which is preliminary data.</text>
</comment>
<keyword evidence="5 7" id="KW-0472">Membrane</keyword>
<evidence type="ECO:0000256" key="7">
    <source>
        <dbReference type="SAM" id="Phobius"/>
    </source>
</evidence>
<dbReference type="SUPFAM" id="SSF103473">
    <property type="entry name" value="MFS general substrate transporter"/>
    <property type="match status" value="1"/>
</dbReference>
<keyword evidence="3 7" id="KW-0812">Transmembrane</keyword>
<dbReference type="Gene3D" id="1.20.1250.20">
    <property type="entry name" value="MFS general substrate transporter like domains"/>
    <property type="match status" value="2"/>
</dbReference>
<dbReference type="InterPro" id="IPR036259">
    <property type="entry name" value="MFS_trans_sf"/>
</dbReference>
<feature type="transmembrane region" description="Helical" evidence="7">
    <location>
        <begin position="320"/>
        <end position="339"/>
    </location>
</feature>
<dbReference type="GO" id="GO:0022857">
    <property type="term" value="F:transmembrane transporter activity"/>
    <property type="evidence" value="ECO:0007669"/>
    <property type="project" value="InterPro"/>
</dbReference>
<proteinExistence type="predicted"/>
<dbReference type="FunFam" id="1.20.1250.20:FF:000018">
    <property type="entry name" value="MFS transporter permease"/>
    <property type="match status" value="1"/>
</dbReference>
<feature type="transmembrane region" description="Helical" evidence="7">
    <location>
        <begin position="110"/>
        <end position="128"/>
    </location>
</feature>
<gene>
    <name evidence="9" type="ORF">MKK02DRAFT_37206</name>
</gene>
<dbReference type="GO" id="GO:0016020">
    <property type="term" value="C:membrane"/>
    <property type="evidence" value="ECO:0007669"/>
    <property type="project" value="UniProtKB-SubCell"/>
</dbReference>
<feature type="transmembrane region" description="Helical" evidence="7">
    <location>
        <begin position="351"/>
        <end position="368"/>
    </location>
</feature>